<feature type="transmembrane region" description="Helical" evidence="6">
    <location>
        <begin position="102"/>
        <end position="124"/>
    </location>
</feature>
<evidence type="ECO:0000259" key="7">
    <source>
        <dbReference type="Pfam" id="PF06813"/>
    </source>
</evidence>
<evidence type="ECO:0000313" key="10">
    <source>
        <dbReference type="Proteomes" id="UP001642360"/>
    </source>
</evidence>
<evidence type="ECO:0000256" key="2">
    <source>
        <dbReference type="ARBA" id="ARBA00022692"/>
    </source>
</evidence>
<dbReference type="EMBL" id="CAUOFW020004169">
    <property type="protein sequence ID" value="CAK9164122.1"/>
    <property type="molecule type" value="Genomic_DNA"/>
</dbReference>
<organism evidence="9 10">
    <name type="scientific">Ilex paraguariensis</name>
    <name type="common">yerba mate</name>
    <dbReference type="NCBI Taxonomy" id="185542"/>
    <lineage>
        <taxon>Eukaryota</taxon>
        <taxon>Viridiplantae</taxon>
        <taxon>Streptophyta</taxon>
        <taxon>Embryophyta</taxon>
        <taxon>Tracheophyta</taxon>
        <taxon>Spermatophyta</taxon>
        <taxon>Magnoliopsida</taxon>
        <taxon>eudicotyledons</taxon>
        <taxon>Gunneridae</taxon>
        <taxon>Pentapetalae</taxon>
        <taxon>asterids</taxon>
        <taxon>campanulids</taxon>
        <taxon>Aquifoliales</taxon>
        <taxon>Aquifoliaceae</taxon>
        <taxon>Ilex</taxon>
    </lineage>
</organism>
<evidence type="ECO:0000259" key="8">
    <source>
        <dbReference type="Pfam" id="PF23262"/>
    </source>
</evidence>
<dbReference type="GO" id="GO:0016020">
    <property type="term" value="C:membrane"/>
    <property type="evidence" value="ECO:0007669"/>
    <property type="project" value="UniProtKB-SubCell"/>
</dbReference>
<evidence type="ECO:0000313" key="9">
    <source>
        <dbReference type="EMBL" id="CAK9164122.1"/>
    </source>
</evidence>
<feature type="transmembrane region" description="Helical" evidence="6">
    <location>
        <begin position="66"/>
        <end position="90"/>
    </location>
</feature>
<feature type="domain" description="NFD4 C-terminal" evidence="8">
    <location>
        <begin position="306"/>
        <end position="521"/>
    </location>
</feature>
<evidence type="ECO:0008006" key="11">
    <source>
        <dbReference type="Google" id="ProtNLM"/>
    </source>
</evidence>
<dbReference type="Gene3D" id="1.20.1250.20">
    <property type="entry name" value="MFS general substrate transporter like domains"/>
    <property type="match status" value="1"/>
</dbReference>
<keyword evidence="3 6" id="KW-1133">Transmembrane helix</keyword>
<keyword evidence="10" id="KW-1185">Reference proteome</keyword>
<sequence>MGFQWLSLVGAIWLQSINGTNSNFPAYSSQLKRLLSISQLELNNLAFASDAGKILGWFAGIAAGYLPLWLVLMIGAILGLIGYGVQYLFLTNQISSLSYVHVFLLTVLAGNSICWFNTVCYLVTIKNFPLDRQFAVGLSTSYVGLSAEIYTDIVNVFFSYSQTEKAEGYLLLNSILPLIVCIMAAPVVRNINVGKSKKLSSGFIVMFAITTVTGAYAMISSLGSVMSSVMSPLIVLIGMGVFLVTPLVVPLGDKLRETLQQKCWLRVERRVHNHNLKVVEGVEGSMSVEEGVNEEDTTGITELVAVKEEIGAKTMVKRVDFWLYFFVYFFGATLGLVYLNNLGQIAESRGCSQISSLLSLSSSFGFFGRLVPSLLDCYFSRRKIKVSGAASMAVMMAPMAGAFFVLLNKTDVCLYISTAIIGVCTGAITSISVSTTTELFGTENFSVNHNVLVTNIPIGSFLFGDLAALLYKKEGDDDHHGNGRCMGMKCYQKTFVIWGSLCLLGILPALILHARTRKLYSQRS</sequence>
<dbReference type="InterPro" id="IPR010658">
    <property type="entry name" value="Nodulin-like"/>
</dbReference>
<feature type="transmembrane region" description="Helical" evidence="6">
    <location>
        <begin position="414"/>
        <end position="440"/>
    </location>
</feature>
<feature type="transmembrane region" description="Helical" evidence="6">
    <location>
        <begin position="231"/>
        <end position="252"/>
    </location>
</feature>
<name>A0ABC8T3X1_9AQUA</name>
<comment type="similarity">
    <text evidence="5">Belongs to the major facilitator superfamily. Phosphate:H(+) symporter (TC 2.A.1.9) family.</text>
</comment>
<comment type="subcellular location">
    <subcellularLocation>
        <location evidence="1">Membrane</location>
        <topology evidence="1">Multi-pass membrane protein</topology>
    </subcellularLocation>
</comment>
<gene>
    <name evidence="9" type="ORF">ILEXP_LOCUS33220</name>
</gene>
<feature type="transmembrane region" description="Helical" evidence="6">
    <location>
        <begin position="321"/>
        <end position="339"/>
    </location>
</feature>
<dbReference type="AlphaFoldDB" id="A0ABC8T3X1"/>
<dbReference type="PANTHER" id="PTHR21576:SF11">
    <property type="entry name" value="MAJOR FACILITATOR SUPERFAMILY PROTEIN"/>
    <property type="match status" value="1"/>
</dbReference>
<dbReference type="PANTHER" id="PTHR21576">
    <property type="entry name" value="UNCHARACTERIZED NODULIN-LIKE PROTEIN"/>
    <property type="match status" value="1"/>
</dbReference>
<feature type="transmembrane region" description="Helical" evidence="6">
    <location>
        <begin position="495"/>
        <end position="514"/>
    </location>
</feature>
<dbReference type="Proteomes" id="UP001642360">
    <property type="component" value="Unassembled WGS sequence"/>
</dbReference>
<dbReference type="SUPFAM" id="SSF103473">
    <property type="entry name" value="MFS general substrate transporter"/>
    <property type="match status" value="1"/>
</dbReference>
<accession>A0ABC8T3X1</accession>
<dbReference type="Pfam" id="PF23262">
    <property type="entry name" value="NFD4_C"/>
    <property type="match status" value="1"/>
</dbReference>
<feature type="transmembrane region" description="Helical" evidence="6">
    <location>
        <begin position="200"/>
        <end position="219"/>
    </location>
</feature>
<evidence type="ECO:0000256" key="3">
    <source>
        <dbReference type="ARBA" id="ARBA00022989"/>
    </source>
</evidence>
<evidence type="ECO:0000256" key="5">
    <source>
        <dbReference type="ARBA" id="ARBA00044504"/>
    </source>
</evidence>
<evidence type="ECO:0000256" key="6">
    <source>
        <dbReference type="SAM" id="Phobius"/>
    </source>
</evidence>
<feature type="transmembrane region" description="Helical" evidence="6">
    <location>
        <begin position="386"/>
        <end position="408"/>
    </location>
</feature>
<dbReference type="InterPro" id="IPR036259">
    <property type="entry name" value="MFS_trans_sf"/>
</dbReference>
<keyword evidence="2 6" id="KW-0812">Transmembrane</keyword>
<dbReference type="InterPro" id="IPR056555">
    <property type="entry name" value="NFD4_C"/>
</dbReference>
<keyword evidence="4 6" id="KW-0472">Membrane</keyword>
<feature type="transmembrane region" description="Helical" evidence="6">
    <location>
        <begin position="168"/>
        <end position="188"/>
    </location>
</feature>
<protein>
    <recommendedName>
        <fullName evidence="11">Nodulin-like domain-containing protein</fullName>
    </recommendedName>
</protein>
<feature type="domain" description="Nodulin-like" evidence="7">
    <location>
        <begin position="4"/>
        <end position="251"/>
    </location>
</feature>
<evidence type="ECO:0000256" key="4">
    <source>
        <dbReference type="ARBA" id="ARBA00023136"/>
    </source>
</evidence>
<evidence type="ECO:0000256" key="1">
    <source>
        <dbReference type="ARBA" id="ARBA00004141"/>
    </source>
</evidence>
<feature type="transmembrane region" description="Helical" evidence="6">
    <location>
        <begin position="452"/>
        <end position="471"/>
    </location>
</feature>
<proteinExistence type="inferred from homology"/>
<comment type="caution">
    <text evidence="9">The sequence shown here is derived from an EMBL/GenBank/DDBJ whole genome shotgun (WGS) entry which is preliminary data.</text>
</comment>
<reference evidence="9 10" key="1">
    <citation type="submission" date="2024-02" db="EMBL/GenBank/DDBJ databases">
        <authorList>
            <person name="Vignale AGUSTIN F."/>
            <person name="Sosa J E."/>
            <person name="Modenutti C."/>
        </authorList>
    </citation>
    <scope>NUCLEOTIDE SEQUENCE [LARGE SCALE GENOMIC DNA]</scope>
</reference>
<dbReference type="Pfam" id="PF06813">
    <property type="entry name" value="Nodulin-like"/>
    <property type="match status" value="1"/>
</dbReference>